<protein>
    <recommendedName>
        <fullName evidence="1">Nitrogen regulatory protein P-II</fullName>
    </recommendedName>
</protein>
<accession>A0A1W6N3V0</accession>
<dbReference type="Pfam" id="PF00543">
    <property type="entry name" value="P-II"/>
    <property type="match status" value="1"/>
</dbReference>
<organism evidence="2 3">
    <name type="scientific">Candidatus Nucleicultrix amoebiphila FS5</name>
    <dbReference type="NCBI Taxonomy" id="1414854"/>
    <lineage>
        <taxon>Bacteria</taxon>
        <taxon>Pseudomonadati</taxon>
        <taxon>Pseudomonadota</taxon>
        <taxon>Alphaproteobacteria</taxon>
        <taxon>Holosporales</taxon>
        <taxon>Candidatus Nucleicultricaceae</taxon>
        <taxon>Candidatus Nucleicultrix</taxon>
    </lineage>
</organism>
<dbReference type="EMBL" id="CP008743">
    <property type="protein sequence ID" value="ARN84535.1"/>
    <property type="molecule type" value="Genomic_DNA"/>
</dbReference>
<dbReference type="InterPro" id="IPR002187">
    <property type="entry name" value="N-reg_PII"/>
</dbReference>
<dbReference type="InterPro" id="IPR015867">
    <property type="entry name" value="N-reg_PII/ATP_PRibTrfase_C"/>
</dbReference>
<dbReference type="GO" id="GO:0006808">
    <property type="term" value="P:regulation of nitrogen utilization"/>
    <property type="evidence" value="ECO:0007669"/>
    <property type="project" value="InterPro"/>
</dbReference>
<dbReference type="STRING" id="1414854.GQ61_03460"/>
<dbReference type="AlphaFoldDB" id="A0A1W6N3V0"/>
<dbReference type="GO" id="GO:0030234">
    <property type="term" value="F:enzyme regulator activity"/>
    <property type="evidence" value="ECO:0007669"/>
    <property type="project" value="InterPro"/>
</dbReference>
<dbReference type="SUPFAM" id="SSF54913">
    <property type="entry name" value="GlnB-like"/>
    <property type="match status" value="1"/>
</dbReference>
<keyword evidence="3" id="KW-1185">Reference proteome</keyword>
<dbReference type="Proteomes" id="UP000237351">
    <property type="component" value="Chromosome"/>
</dbReference>
<dbReference type="OrthoDB" id="7595716at2"/>
<dbReference type="RefSeq" id="WP_085783960.1">
    <property type="nucleotide sequence ID" value="NZ_CP008743.1"/>
</dbReference>
<name>A0A1W6N3V0_9PROT</name>
<dbReference type="InterPro" id="IPR011322">
    <property type="entry name" value="N-reg_PII-like_a/b"/>
</dbReference>
<dbReference type="KEGG" id="naf:GQ61_03460"/>
<dbReference type="PROSITE" id="PS51343">
    <property type="entry name" value="PII_GLNB_DOM"/>
    <property type="match status" value="1"/>
</dbReference>
<evidence type="ECO:0000256" key="1">
    <source>
        <dbReference type="ARBA" id="ARBA00015681"/>
    </source>
</evidence>
<evidence type="ECO:0000313" key="3">
    <source>
        <dbReference type="Proteomes" id="UP000237351"/>
    </source>
</evidence>
<dbReference type="Gene3D" id="3.30.70.120">
    <property type="match status" value="1"/>
</dbReference>
<gene>
    <name evidence="2" type="ORF">GQ61_03460</name>
</gene>
<proteinExistence type="predicted"/>
<reference evidence="2 3" key="1">
    <citation type="submission" date="2014-06" db="EMBL/GenBank/DDBJ databases">
        <title>The genome of the endonuclear symbiont Nucleicultrix amoebiphila.</title>
        <authorList>
            <person name="Schulz F."/>
            <person name="Horn M."/>
        </authorList>
    </citation>
    <scope>NUCLEOTIDE SEQUENCE [LARGE SCALE GENOMIC DNA]</scope>
    <source>
        <strain evidence="2 3">FS5</strain>
    </source>
</reference>
<evidence type="ECO:0000313" key="2">
    <source>
        <dbReference type="EMBL" id="ARN84535.1"/>
    </source>
</evidence>
<sequence>MQTHKKKKLELIIEVAYVEQILQLVQKSGAQGYTMIPHVSGQGHHGTRGAEDGITIFENVMIIVVTDESRAKRILEDALKIVDDGVGIGYLCDVEVMRSAHF</sequence>